<evidence type="ECO:0000313" key="2">
    <source>
        <dbReference type="EMBL" id="ODM93908.1"/>
    </source>
</evidence>
<dbReference type="EMBL" id="LJIJ01000891">
    <property type="protein sequence ID" value="ODM93908.1"/>
    <property type="molecule type" value="Genomic_DNA"/>
</dbReference>
<organism evidence="2 3">
    <name type="scientific">Orchesella cincta</name>
    <name type="common">Springtail</name>
    <name type="synonym">Podura cincta</name>
    <dbReference type="NCBI Taxonomy" id="48709"/>
    <lineage>
        <taxon>Eukaryota</taxon>
        <taxon>Metazoa</taxon>
        <taxon>Ecdysozoa</taxon>
        <taxon>Arthropoda</taxon>
        <taxon>Hexapoda</taxon>
        <taxon>Collembola</taxon>
        <taxon>Entomobryomorpha</taxon>
        <taxon>Entomobryoidea</taxon>
        <taxon>Orchesellidae</taxon>
        <taxon>Orchesellinae</taxon>
        <taxon>Orchesella</taxon>
    </lineage>
</organism>
<proteinExistence type="predicted"/>
<accession>A0A1D2MLU9</accession>
<dbReference type="Proteomes" id="UP000094527">
    <property type="component" value="Unassembled WGS sequence"/>
</dbReference>
<keyword evidence="3" id="KW-1185">Reference proteome</keyword>
<feature type="region of interest" description="Disordered" evidence="1">
    <location>
        <begin position="1"/>
        <end position="32"/>
    </location>
</feature>
<evidence type="ECO:0000313" key="3">
    <source>
        <dbReference type="Proteomes" id="UP000094527"/>
    </source>
</evidence>
<gene>
    <name evidence="2" type="ORF">Ocin01_12779</name>
</gene>
<sequence>MQLLQQQLSQTHQQHQKLQLSHQRNQLQQPAL</sequence>
<dbReference type="AlphaFoldDB" id="A0A1D2MLU9"/>
<name>A0A1D2MLU9_ORCCI</name>
<comment type="caution">
    <text evidence="2">The sequence shown here is derived from an EMBL/GenBank/DDBJ whole genome shotgun (WGS) entry which is preliminary data.</text>
</comment>
<feature type="compositionally biased region" description="Low complexity" evidence="1">
    <location>
        <begin position="1"/>
        <end position="23"/>
    </location>
</feature>
<reference evidence="2 3" key="1">
    <citation type="journal article" date="2016" name="Genome Biol. Evol.">
        <title>Gene Family Evolution Reflects Adaptation to Soil Environmental Stressors in the Genome of the Collembolan Orchesella cincta.</title>
        <authorList>
            <person name="Faddeeva-Vakhrusheva A."/>
            <person name="Derks M.F."/>
            <person name="Anvar S.Y."/>
            <person name="Agamennone V."/>
            <person name="Suring W."/>
            <person name="Smit S."/>
            <person name="van Straalen N.M."/>
            <person name="Roelofs D."/>
        </authorList>
    </citation>
    <scope>NUCLEOTIDE SEQUENCE [LARGE SCALE GENOMIC DNA]</scope>
    <source>
        <tissue evidence="2">Mixed pool</tissue>
    </source>
</reference>
<protein>
    <submittedName>
        <fullName evidence="2">Uncharacterized protein</fullName>
    </submittedName>
</protein>
<evidence type="ECO:0000256" key="1">
    <source>
        <dbReference type="SAM" id="MobiDB-lite"/>
    </source>
</evidence>